<evidence type="ECO:0000313" key="3">
    <source>
        <dbReference type="EMBL" id="DBA26114.1"/>
    </source>
</evidence>
<feature type="coiled-coil region" evidence="1">
    <location>
        <begin position="267"/>
        <end position="470"/>
    </location>
</feature>
<dbReference type="PANTHER" id="PTHR34251:SF1">
    <property type="entry name" value="LEUCINE, GLUTAMATE AND LYSINE RICH 1"/>
    <property type="match status" value="1"/>
</dbReference>
<keyword evidence="4" id="KW-1185">Reference proteome</keyword>
<evidence type="ECO:0000256" key="2">
    <source>
        <dbReference type="SAM" id="MobiDB-lite"/>
    </source>
</evidence>
<accession>A0AAV3A503</accession>
<dbReference type="InterPro" id="IPR038799">
    <property type="entry name" value="LEKR1"/>
</dbReference>
<comment type="caution">
    <text evidence="3">The sequence shown here is derived from an EMBL/GenBank/DDBJ whole genome shotgun (WGS) entry which is preliminary data.</text>
</comment>
<name>A0AAV3A503_PYXAD</name>
<feature type="coiled-coil region" evidence="1">
    <location>
        <begin position="496"/>
        <end position="523"/>
    </location>
</feature>
<organism evidence="3 4">
    <name type="scientific">Pyxicephalus adspersus</name>
    <name type="common">African bullfrog</name>
    <dbReference type="NCBI Taxonomy" id="30357"/>
    <lineage>
        <taxon>Eukaryota</taxon>
        <taxon>Metazoa</taxon>
        <taxon>Chordata</taxon>
        <taxon>Craniata</taxon>
        <taxon>Vertebrata</taxon>
        <taxon>Euteleostomi</taxon>
        <taxon>Amphibia</taxon>
        <taxon>Batrachia</taxon>
        <taxon>Anura</taxon>
        <taxon>Neobatrachia</taxon>
        <taxon>Ranoidea</taxon>
        <taxon>Pyxicephalidae</taxon>
        <taxon>Pyxicephalinae</taxon>
        <taxon>Pyxicephalus</taxon>
    </lineage>
</organism>
<feature type="region of interest" description="Disordered" evidence="2">
    <location>
        <begin position="611"/>
        <end position="648"/>
    </location>
</feature>
<protein>
    <recommendedName>
        <fullName evidence="5">Leucine-, glutamate- and lysine-rich protein 1</fullName>
    </recommendedName>
</protein>
<feature type="region of interest" description="Disordered" evidence="2">
    <location>
        <begin position="70"/>
        <end position="93"/>
    </location>
</feature>
<dbReference type="PANTHER" id="PTHR34251">
    <property type="entry name" value="LEUCINE-, GLUTAMATE- AND LYSINE-RICH PROTEIN 1"/>
    <property type="match status" value="1"/>
</dbReference>
<evidence type="ECO:0000313" key="4">
    <source>
        <dbReference type="Proteomes" id="UP001181693"/>
    </source>
</evidence>
<dbReference type="AlphaFoldDB" id="A0AAV3A503"/>
<gene>
    <name evidence="3" type="ORF">GDO54_010412</name>
</gene>
<dbReference type="EMBL" id="DYDO01000004">
    <property type="protein sequence ID" value="DBA26114.1"/>
    <property type="molecule type" value="Genomic_DNA"/>
</dbReference>
<keyword evidence="1" id="KW-0175">Coiled coil</keyword>
<evidence type="ECO:0008006" key="5">
    <source>
        <dbReference type="Google" id="ProtNLM"/>
    </source>
</evidence>
<evidence type="ECO:0000256" key="1">
    <source>
        <dbReference type="SAM" id="Coils"/>
    </source>
</evidence>
<proteinExistence type="predicted"/>
<sequence length="648" mass="75805">MEKHIPMHPLPEEIQLMPRDETVCKYCGVSYLILHEFKILEDKVKALEKELQFYQTSVERENGLQEELHSLSQEHEQSKADSKSKTEREKTLKQEENMKKTLVFLRCFQSEQQAIKNEIGAMVADWNKIRRDICSKTEEIFQIHSAEMIGVKQRLSEFQSLNISLQNQLKNQESVCESLALTSQQLQESRDTQNEVESRCHQQQKHILDLEQQLETLGLNFQNVTKEMQHHKDISIMKSKEVTDLQTKLQRMEYDNESSTLRLTKELREKEDSVILLQQKCQQLQKEITKIASTEDNYRRSAQHLESELGTLNEVLKQTQQEVTHLQQERELQVISYQNRIEQLQETLKQRMQSDDSWETKIQNEIENQRQKFMQKLEAMEQRLREEANVDVEIERQRHTEVIRGLQNKNDELEGKIPELVSRACEKLQAEINILEKKLQQAQTRLLEKNQAKDTEIANLKKIISELEVRLKRDYEHNTSSLEEMRKDIHTKAEQLSEMSMNCTQLRHQLDQVMQENAFLKETVRMECEERYELTEALTRTREQLFELKRGNANLPVSQRSFTPEKAVPSHILTSAHLKHPQNLSSSNGTTLVSLSGSTISTMNKPRLSAGSILPKLLSPHPPKERSSSLTEARQKITPVLRRNTTQL</sequence>
<reference evidence="3" key="1">
    <citation type="thesis" date="2020" institute="ProQuest LLC" country="789 East Eisenhower Parkway, Ann Arbor, MI, USA">
        <title>Comparative Genomics and Chromosome Evolution.</title>
        <authorList>
            <person name="Mudd A.B."/>
        </authorList>
    </citation>
    <scope>NUCLEOTIDE SEQUENCE</scope>
    <source>
        <strain evidence="3">1538</strain>
        <tissue evidence="3">Blood</tissue>
    </source>
</reference>
<dbReference type="Proteomes" id="UP001181693">
    <property type="component" value="Unassembled WGS sequence"/>
</dbReference>